<evidence type="ECO:0000259" key="11">
    <source>
        <dbReference type="PROSITE" id="PS51278"/>
    </source>
</evidence>
<evidence type="ECO:0000256" key="6">
    <source>
        <dbReference type="ARBA" id="ARBA00022962"/>
    </source>
</evidence>
<dbReference type="PANTHER" id="PTHR43284">
    <property type="entry name" value="ASPARAGINE SYNTHETASE (GLUTAMINE-HYDROLYZING)"/>
    <property type="match status" value="1"/>
</dbReference>
<dbReference type="InterPro" id="IPR014729">
    <property type="entry name" value="Rossmann-like_a/b/a_fold"/>
</dbReference>
<keyword evidence="12" id="KW-0436">Ligase</keyword>
<name>A0A518EZB3_9BACT</name>
<feature type="domain" description="Glutamine amidotransferase type-2" evidence="11">
    <location>
        <begin position="2"/>
        <end position="219"/>
    </location>
</feature>
<dbReference type="InterPro" id="IPR033738">
    <property type="entry name" value="AsnB_N"/>
</dbReference>
<comment type="catalytic activity">
    <reaction evidence="7">
        <text>L-aspartate + L-glutamine + ATP + H2O = L-asparagine + L-glutamate + AMP + diphosphate + H(+)</text>
        <dbReference type="Rhea" id="RHEA:12228"/>
        <dbReference type="ChEBI" id="CHEBI:15377"/>
        <dbReference type="ChEBI" id="CHEBI:15378"/>
        <dbReference type="ChEBI" id="CHEBI:29985"/>
        <dbReference type="ChEBI" id="CHEBI:29991"/>
        <dbReference type="ChEBI" id="CHEBI:30616"/>
        <dbReference type="ChEBI" id="CHEBI:33019"/>
        <dbReference type="ChEBI" id="CHEBI:58048"/>
        <dbReference type="ChEBI" id="CHEBI:58359"/>
        <dbReference type="ChEBI" id="CHEBI:456215"/>
        <dbReference type="EC" id="6.3.5.4"/>
    </reaction>
</comment>
<evidence type="ECO:0000256" key="10">
    <source>
        <dbReference type="PIRSR" id="PIRSR001589-3"/>
    </source>
</evidence>
<evidence type="ECO:0000256" key="2">
    <source>
        <dbReference type="ARBA" id="ARBA00005752"/>
    </source>
</evidence>
<comment type="similarity">
    <text evidence="2">Belongs to the asparagine synthetase family.</text>
</comment>
<organism evidence="12 13">
    <name type="scientific">Saltatorellus ferox</name>
    <dbReference type="NCBI Taxonomy" id="2528018"/>
    <lineage>
        <taxon>Bacteria</taxon>
        <taxon>Pseudomonadati</taxon>
        <taxon>Planctomycetota</taxon>
        <taxon>Planctomycetia</taxon>
        <taxon>Planctomycetia incertae sedis</taxon>
        <taxon>Saltatorellus</taxon>
    </lineage>
</organism>
<dbReference type="EMBL" id="CP036434">
    <property type="protein sequence ID" value="QDV09443.1"/>
    <property type="molecule type" value="Genomic_DNA"/>
</dbReference>
<dbReference type="SUPFAM" id="SSF52402">
    <property type="entry name" value="Adenine nucleotide alpha hydrolases-like"/>
    <property type="match status" value="1"/>
</dbReference>
<dbReference type="GO" id="GO:0004066">
    <property type="term" value="F:asparagine synthase (glutamine-hydrolyzing) activity"/>
    <property type="evidence" value="ECO:0007669"/>
    <property type="project" value="UniProtKB-EC"/>
</dbReference>
<dbReference type="PANTHER" id="PTHR43284:SF1">
    <property type="entry name" value="ASPARAGINE SYNTHETASE"/>
    <property type="match status" value="1"/>
</dbReference>
<dbReference type="InterPro" id="IPR006426">
    <property type="entry name" value="Asn_synth_AEB"/>
</dbReference>
<dbReference type="NCBIfam" id="TIGR01536">
    <property type="entry name" value="asn_synth_AEB"/>
    <property type="match status" value="1"/>
</dbReference>
<dbReference type="GO" id="GO:0005524">
    <property type="term" value="F:ATP binding"/>
    <property type="evidence" value="ECO:0007669"/>
    <property type="project" value="UniProtKB-KW"/>
</dbReference>
<dbReference type="Pfam" id="PF00733">
    <property type="entry name" value="Asn_synthase"/>
    <property type="match status" value="1"/>
</dbReference>
<dbReference type="InterPro" id="IPR017932">
    <property type="entry name" value="GATase_2_dom"/>
</dbReference>
<keyword evidence="8" id="KW-0028">Amino-acid biosynthesis</keyword>
<dbReference type="CDD" id="cd00712">
    <property type="entry name" value="AsnB"/>
    <property type="match status" value="1"/>
</dbReference>
<dbReference type="CDD" id="cd01991">
    <property type="entry name" value="Asn_synthase_B_C"/>
    <property type="match status" value="1"/>
</dbReference>
<evidence type="ECO:0000256" key="3">
    <source>
        <dbReference type="ARBA" id="ARBA00012737"/>
    </source>
</evidence>
<feature type="binding site" evidence="9">
    <location>
        <position position="266"/>
    </location>
    <ligand>
        <name>ATP</name>
        <dbReference type="ChEBI" id="CHEBI:30616"/>
    </ligand>
</feature>
<keyword evidence="13" id="KW-1185">Reference proteome</keyword>
<evidence type="ECO:0000256" key="4">
    <source>
        <dbReference type="ARBA" id="ARBA00022741"/>
    </source>
</evidence>
<dbReference type="Proteomes" id="UP000320390">
    <property type="component" value="Chromosome"/>
</dbReference>
<dbReference type="InterPro" id="IPR001962">
    <property type="entry name" value="Asn_synthase"/>
</dbReference>
<comment type="pathway">
    <text evidence="1">Amino-acid biosynthesis; L-asparagine biosynthesis; L-asparagine from L-aspartate (L-Gln route): step 1/1.</text>
</comment>
<dbReference type="InterPro" id="IPR051786">
    <property type="entry name" value="ASN_synthetase/amidase"/>
</dbReference>
<dbReference type="GO" id="GO:0005829">
    <property type="term" value="C:cytosol"/>
    <property type="evidence" value="ECO:0007669"/>
    <property type="project" value="TreeGrafter"/>
</dbReference>
<dbReference type="PIRSF" id="PIRSF001589">
    <property type="entry name" value="Asn_synthetase_glu-h"/>
    <property type="match status" value="1"/>
</dbReference>
<evidence type="ECO:0000256" key="8">
    <source>
        <dbReference type="PIRSR" id="PIRSR001589-1"/>
    </source>
</evidence>
<keyword evidence="5 9" id="KW-0067">ATP-binding</keyword>
<proteinExistence type="inferred from homology"/>
<dbReference type="Gene3D" id="3.60.20.10">
    <property type="entry name" value="Glutamine Phosphoribosylpyrophosphate, subunit 1, domain 1"/>
    <property type="match status" value="1"/>
</dbReference>
<evidence type="ECO:0000313" key="12">
    <source>
        <dbReference type="EMBL" id="QDV09443.1"/>
    </source>
</evidence>
<dbReference type="GO" id="GO:0006529">
    <property type="term" value="P:asparagine biosynthetic process"/>
    <property type="evidence" value="ECO:0007669"/>
    <property type="project" value="UniProtKB-KW"/>
</dbReference>
<feature type="active site" description="For GATase activity" evidence="8">
    <location>
        <position position="2"/>
    </location>
</feature>
<gene>
    <name evidence="12" type="primary">asnB_3</name>
    <name evidence="12" type="ORF">Poly30_50010</name>
</gene>
<evidence type="ECO:0000256" key="7">
    <source>
        <dbReference type="ARBA" id="ARBA00048741"/>
    </source>
</evidence>
<feature type="site" description="Important for beta-aspartyl-AMP intermediate formation" evidence="10">
    <location>
        <position position="369"/>
    </location>
</feature>
<evidence type="ECO:0000313" key="13">
    <source>
        <dbReference type="Proteomes" id="UP000320390"/>
    </source>
</evidence>
<reference evidence="12 13" key="1">
    <citation type="submission" date="2019-02" db="EMBL/GenBank/DDBJ databases">
        <title>Deep-cultivation of Planctomycetes and their phenomic and genomic characterization uncovers novel biology.</title>
        <authorList>
            <person name="Wiegand S."/>
            <person name="Jogler M."/>
            <person name="Boedeker C."/>
            <person name="Pinto D."/>
            <person name="Vollmers J."/>
            <person name="Rivas-Marin E."/>
            <person name="Kohn T."/>
            <person name="Peeters S.H."/>
            <person name="Heuer A."/>
            <person name="Rast P."/>
            <person name="Oberbeckmann S."/>
            <person name="Bunk B."/>
            <person name="Jeske O."/>
            <person name="Meyerdierks A."/>
            <person name="Storesund J.E."/>
            <person name="Kallscheuer N."/>
            <person name="Luecker S."/>
            <person name="Lage O.M."/>
            <person name="Pohl T."/>
            <person name="Merkel B.J."/>
            <person name="Hornburger P."/>
            <person name="Mueller R.-W."/>
            <person name="Bruemmer F."/>
            <person name="Labrenz M."/>
            <person name="Spormann A.M."/>
            <person name="Op den Camp H."/>
            <person name="Overmann J."/>
            <person name="Amann R."/>
            <person name="Jetten M.S.M."/>
            <person name="Mascher T."/>
            <person name="Medema M.H."/>
            <person name="Devos D.P."/>
            <person name="Kaster A.-K."/>
            <person name="Ovreas L."/>
            <person name="Rohde M."/>
            <person name="Galperin M.Y."/>
            <person name="Jogler C."/>
        </authorList>
    </citation>
    <scope>NUCLEOTIDE SEQUENCE [LARGE SCALE GENOMIC DNA]</scope>
    <source>
        <strain evidence="12 13">Poly30</strain>
    </source>
</reference>
<dbReference type="EC" id="6.3.5.4" evidence="3"/>
<keyword evidence="8" id="KW-0061">Asparagine biosynthesis</keyword>
<feature type="binding site" evidence="9">
    <location>
        <position position="102"/>
    </location>
    <ligand>
        <name>L-glutamine</name>
        <dbReference type="ChEBI" id="CHEBI:58359"/>
    </ligand>
</feature>
<dbReference type="Gene3D" id="3.40.50.620">
    <property type="entry name" value="HUPs"/>
    <property type="match status" value="2"/>
</dbReference>
<sequence>MCGLVALCGGDHRAQRERALRGLDAIRHRGPDGSGTWSPGDAATPCTLGHVRLATLALQDGAQPITNEDGTIAVTCTGELYDLDVTRRELEARGHRFRTGSDCELIVHLYEEHGARGAVERLRGEFAFVLFDGRTQTLVAARDGFGIRPLLFNERTTSNGPEYLFASEAKALFAMGVEPRWEEAALAVAFAFQYPPRDTTIFEGVHQVLPGEILTLRPGEPLRRERVHAACEPFTGTFAEAANEVRVALNDAVHQRLRAEVPIAALLSGGLDSTIVAAIAARHRPGLPAYTVSFTGGGDHDEEAQAARSAAALGLDHRVLSLDADALSVALPAAIAHSEGFSINHHIAAKYLLMQRLRADGITVALTGEGADELFFGYAHLRADAGVDGLDASNAASAGLMLPAESTGGHPADTDLSAVESALGFVPTWVRAKAGLGVRVHSLMNPEFRRGLQASSPAERFAGSLADPSGLDHPAIAAETWSSHALTGYILETLSDRMELAHAVEGRPAFLDRRVAALARALPTGFKIRGRQEKAVLREAVRGLIPEDVRTREKHPFLAPPSRVHAAHLLAELDRPAFVTGGPFDRDVIAGRLRSMEGAGASERAAWMPAVLMAFSFAWLHDAYIASPRTAALVR</sequence>
<protein>
    <recommendedName>
        <fullName evidence="3">asparagine synthase (glutamine-hydrolyzing)</fullName>
        <ecNumber evidence="3">6.3.5.4</ecNumber>
    </recommendedName>
</protein>
<dbReference type="SUPFAM" id="SSF56235">
    <property type="entry name" value="N-terminal nucleophile aminohydrolases (Ntn hydrolases)"/>
    <property type="match status" value="1"/>
</dbReference>
<dbReference type="Pfam" id="PF13537">
    <property type="entry name" value="GATase_7"/>
    <property type="match status" value="1"/>
</dbReference>
<evidence type="ECO:0000256" key="1">
    <source>
        <dbReference type="ARBA" id="ARBA00005187"/>
    </source>
</evidence>
<evidence type="ECO:0000256" key="9">
    <source>
        <dbReference type="PIRSR" id="PIRSR001589-2"/>
    </source>
</evidence>
<dbReference type="OrthoDB" id="9763290at2"/>
<dbReference type="PROSITE" id="PS51278">
    <property type="entry name" value="GATASE_TYPE_2"/>
    <property type="match status" value="1"/>
</dbReference>
<dbReference type="InterPro" id="IPR029055">
    <property type="entry name" value="Ntn_hydrolases_N"/>
</dbReference>
<keyword evidence="6 8" id="KW-0315">Glutamine amidotransferase</keyword>
<dbReference type="RefSeq" id="WP_145203811.1">
    <property type="nucleotide sequence ID" value="NZ_CP036434.1"/>
</dbReference>
<accession>A0A518EZB3</accession>
<dbReference type="AlphaFoldDB" id="A0A518EZB3"/>
<evidence type="ECO:0000256" key="5">
    <source>
        <dbReference type="ARBA" id="ARBA00022840"/>
    </source>
</evidence>
<keyword evidence="4 9" id="KW-0547">Nucleotide-binding</keyword>